<proteinExistence type="predicted"/>
<dbReference type="InterPro" id="IPR012597">
    <property type="entry name" value="Pheromone"/>
</dbReference>
<keyword evidence="2" id="KW-1185">Reference proteome</keyword>
<name>A0A9P5NIN4_GYMJU</name>
<feature type="non-terminal residue" evidence="1">
    <location>
        <position position="60"/>
    </location>
</feature>
<dbReference type="GO" id="GO:0016020">
    <property type="term" value="C:membrane"/>
    <property type="evidence" value="ECO:0007669"/>
    <property type="project" value="InterPro"/>
</dbReference>
<dbReference type="Proteomes" id="UP000724874">
    <property type="component" value="Unassembled WGS sequence"/>
</dbReference>
<reference evidence="1" key="1">
    <citation type="submission" date="2020-11" db="EMBL/GenBank/DDBJ databases">
        <authorList>
            <consortium name="DOE Joint Genome Institute"/>
            <person name="Ahrendt S."/>
            <person name="Riley R."/>
            <person name="Andreopoulos W."/>
            <person name="LaButti K."/>
            <person name="Pangilinan J."/>
            <person name="Ruiz-duenas F.J."/>
            <person name="Barrasa J.M."/>
            <person name="Sanchez-Garcia M."/>
            <person name="Camarero S."/>
            <person name="Miyauchi S."/>
            <person name="Serrano A."/>
            <person name="Linde D."/>
            <person name="Babiker R."/>
            <person name="Drula E."/>
            <person name="Ayuso-Fernandez I."/>
            <person name="Pacheco R."/>
            <person name="Padilla G."/>
            <person name="Ferreira P."/>
            <person name="Barriuso J."/>
            <person name="Kellner H."/>
            <person name="Castanera R."/>
            <person name="Alfaro M."/>
            <person name="Ramirez L."/>
            <person name="Pisabarro A.G."/>
            <person name="Kuo A."/>
            <person name="Tritt A."/>
            <person name="Lipzen A."/>
            <person name="He G."/>
            <person name="Yan M."/>
            <person name="Ng V."/>
            <person name="Cullen D."/>
            <person name="Martin F."/>
            <person name="Rosso M.-N."/>
            <person name="Henrissat B."/>
            <person name="Hibbett D."/>
            <person name="Martinez A.T."/>
            <person name="Grigoriev I.V."/>
        </authorList>
    </citation>
    <scope>NUCLEOTIDE SEQUENCE</scope>
    <source>
        <strain evidence="1">AH 44721</strain>
    </source>
</reference>
<evidence type="ECO:0000313" key="2">
    <source>
        <dbReference type="Proteomes" id="UP000724874"/>
    </source>
</evidence>
<dbReference type="GO" id="GO:0000772">
    <property type="term" value="F:mating pheromone activity"/>
    <property type="evidence" value="ECO:0007669"/>
    <property type="project" value="InterPro"/>
</dbReference>
<sequence>MDSFDSIDITALFSTDNTTTTSIEDLIPTSTSMDSYEELESLADFEHRGDVSGPSWFCMI</sequence>
<comment type="caution">
    <text evidence="1">The sequence shown here is derived from an EMBL/GenBank/DDBJ whole genome shotgun (WGS) entry which is preliminary data.</text>
</comment>
<organism evidence="1 2">
    <name type="scientific">Gymnopilus junonius</name>
    <name type="common">Spectacular rustgill mushroom</name>
    <name type="synonym">Gymnopilus spectabilis subsp. junonius</name>
    <dbReference type="NCBI Taxonomy" id="109634"/>
    <lineage>
        <taxon>Eukaryota</taxon>
        <taxon>Fungi</taxon>
        <taxon>Dikarya</taxon>
        <taxon>Basidiomycota</taxon>
        <taxon>Agaricomycotina</taxon>
        <taxon>Agaricomycetes</taxon>
        <taxon>Agaricomycetidae</taxon>
        <taxon>Agaricales</taxon>
        <taxon>Agaricineae</taxon>
        <taxon>Hymenogastraceae</taxon>
        <taxon>Gymnopilus</taxon>
    </lineage>
</organism>
<evidence type="ECO:0000313" key="1">
    <source>
        <dbReference type="EMBL" id="KAF8890817.1"/>
    </source>
</evidence>
<protein>
    <submittedName>
        <fullName evidence="1">Uncharacterized protein</fullName>
    </submittedName>
</protein>
<dbReference type="Pfam" id="PF08015">
    <property type="entry name" value="Pheromone"/>
    <property type="match status" value="1"/>
</dbReference>
<accession>A0A9P5NIN4</accession>
<dbReference type="EMBL" id="JADNYJ010000074">
    <property type="protein sequence ID" value="KAF8890817.1"/>
    <property type="molecule type" value="Genomic_DNA"/>
</dbReference>
<dbReference type="AlphaFoldDB" id="A0A9P5NIN4"/>
<gene>
    <name evidence="1" type="ORF">CPB84DRAFT_1784596</name>
</gene>